<dbReference type="AlphaFoldDB" id="A0AAV4VWV4"/>
<accession>A0AAV4VWV4</accession>
<name>A0AAV4VWV4_9ARAC</name>
<evidence type="ECO:0000313" key="1">
    <source>
        <dbReference type="EMBL" id="GIY74503.1"/>
    </source>
</evidence>
<organism evidence="1 2">
    <name type="scientific">Caerostris darwini</name>
    <dbReference type="NCBI Taxonomy" id="1538125"/>
    <lineage>
        <taxon>Eukaryota</taxon>
        <taxon>Metazoa</taxon>
        <taxon>Ecdysozoa</taxon>
        <taxon>Arthropoda</taxon>
        <taxon>Chelicerata</taxon>
        <taxon>Arachnida</taxon>
        <taxon>Araneae</taxon>
        <taxon>Araneomorphae</taxon>
        <taxon>Entelegynae</taxon>
        <taxon>Araneoidea</taxon>
        <taxon>Araneidae</taxon>
        <taxon>Caerostris</taxon>
    </lineage>
</organism>
<evidence type="ECO:0000313" key="2">
    <source>
        <dbReference type="Proteomes" id="UP001054837"/>
    </source>
</evidence>
<dbReference type="EMBL" id="BPLQ01013758">
    <property type="protein sequence ID" value="GIY74503.1"/>
    <property type="molecule type" value="Genomic_DNA"/>
</dbReference>
<gene>
    <name evidence="1" type="ORF">CDAR_21911</name>
</gene>
<sequence length="119" mass="13708">MVRRSSTMAIPFFPQFFCRTSVLLSELSSLSPFLLQTCPVLMRTISIIHAPVSKLLHSNNKRICDWVEISKVESTKIVLKGMQRGGGKIEARDLPFWVCCSNYHKRETEVLFKKMFELV</sequence>
<comment type="caution">
    <text evidence="1">The sequence shown here is derived from an EMBL/GenBank/DDBJ whole genome shotgun (WGS) entry which is preliminary data.</text>
</comment>
<reference evidence="1 2" key="1">
    <citation type="submission" date="2021-06" db="EMBL/GenBank/DDBJ databases">
        <title>Caerostris darwini draft genome.</title>
        <authorList>
            <person name="Kono N."/>
            <person name="Arakawa K."/>
        </authorList>
    </citation>
    <scope>NUCLEOTIDE SEQUENCE [LARGE SCALE GENOMIC DNA]</scope>
</reference>
<dbReference type="Proteomes" id="UP001054837">
    <property type="component" value="Unassembled WGS sequence"/>
</dbReference>
<protein>
    <submittedName>
        <fullName evidence="1">Uncharacterized protein</fullName>
    </submittedName>
</protein>
<proteinExistence type="predicted"/>
<keyword evidence="2" id="KW-1185">Reference proteome</keyword>